<evidence type="ECO:0000256" key="1">
    <source>
        <dbReference type="ARBA" id="ARBA00005323"/>
    </source>
</evidence>
<evidence type="ECO:0000259" key="3">
    <source>
        <dbReference type="Pfam" id="PF01168"/>
    </source>
</evidence>
<feature type="domain" description="Alanine racemase N-terminal" evidence="3">
    <location>
        <begin position="19"/>
        <end position="235"/>
    </location>
</feature>
<dbReference type="Proteomes" id="UP000619457">
    <property type="component" value="Unassembled WGS sequence"/>
</dbReference>
<dbReference type="InterPro" id="IPR029066">
    <property type="entry name" value="PLP-binding_barrel"/>
</dbReference>
<comment type="similarity">
    <text evidence="1">Belongs to the DSD1 family.</text>
</comment>
<dbReference type="Pfam" id="PF01168">
    <property type="entry name" value="Ala_racemase_N"/>
    <property type="match status" value="1"/>
</dbReference>
<dbReference type="InterPro" id="IPR051466">
    <property type="entry name" value="D-amino_acid_metab_enzyme"/>
</dbReference>
<keyword evidence="6" id="KW-1185">Reference proteome</keyword>
<sequence>MILPYPIITAPTLFLDEKKALNNLKKMSEKAKKSHTRLVPHFKTHQSRHIGEWYKEYGVTEITVSSIYAAEYFLPQLWENIHIAFPFNPLEITKLNRLAAEQSISVQLVNAATAGLLADNLLQQVGYFIEIDAGYGRTGVEVSDFGTIEAILRTSLKTNKLKFRGFYIHAGHTYHSSPEEIQAIYHQTTSALTMLKDKYNSEFPDLVIRLGDTPSCSIQQDFAGIDEVGPGNFIFYDLTQAALGSCTKEDIAVALAAPIVDIKKHKNEILVHGGGVHLSKDVLILPNGQKSYGEVVFIHEDGWEILEEPAIVKSISQEHGVLQAPKAIIDRVHLGELIGILPVHSCMTADCMGGYMNLKGEKVDHFKGQNSFYRNL</sequence>
<dbReference type="PANTHER" id="PTHR28004">
    <property type="entry name" value="ZGC:162816-RELATED"/>
    <property type="match status" value="1"/>
</dbReference>
<reference evidence="5" key="1">
    <citation type="journal article" date="2014" name="Int. J. Syst. Evol. Microbiol.">
        <title>Complete genome sequence of Corynebacterium casei LMG S-19264T (=DSM 44701T), isolated from a smear-ripened cheese.</title>
        <authorList>
            <consortium name="US DOE Joint Genome Institute (JGI-PGF)"/>
            <person name="Walter F."/>
            <person name="Albersmeier A."/>
            <person name="Kalinowski J."/>
            <person name="Ruckert C."/>
        </authorList>
    </citation>
    <scope>NUCLEOTIDE SEQUENCE</scope>
    <source>
        <strain evidence="5">KCTC 12368</strain>
    </source>
</reference>
<name>A0A918PZ30_9BACT</name>
<dbReference type="EMBL" id="BMWX01000003">
    <property type="protein sequence ID" value="GGZ26193.1"/>
    <property type="molecule type" value="Genomic_DNA"/>
</dbReference>
<evidence type="ECO:0000259" key="4">
    <source>
        <dbReference type="Pfam" id="PF14031"/>
    </source>
</evidence>
<dbReference type="GO" id="GO:0008721">
    <property type="term" value="F:D-serine ammonia-lyase activity"/>
    <property type="evidence" value="ECO:0007669"/>
    <property type="project" value="TreeGrafter"/>
</dbReference>
<dbReference type="Pfam" id="PF14031">
    <property type="entry name" value="D-ser_dehydrat"/>
    <property type="match status" value="1"/>
</dbReference>
<protein>
    <submittedName>
        <fullName evidence="5">Alanine racemase</fullName>
    </submittedName>
</protein>
<dbReference type="Gene3D" id="2.40.37.20">
    <property type="entry name" value="D-serine dehydratase-like domain"/>
    <property type="match status" value="1"/>
</dbReference>
<dbReference type="InterPro" id="IPR026956">
    <property type="entry name" value="D-ser_dehydrat-like_dom"/>
</dbReference>
<dbReference type="AlphaFoldDB" id="A0A918PZ30"/>
<keyword evidence="2" id="KW-0456">Lyase</keyword>
<dbReference type="InterPro" id="IPR042208">
    <property type="entry name" value="D-ser_dehydrat-like_sf"/>
</dbReference>
<feature type="domain" description="D-serine dehydratase-like" evidence="4">
    <location>
        <begin position="252"/>
        <end position="355"/>
    </location>
</feature>
<accession>A0A918PZ30</accession>
<dbReference type="GO" id="GO:0036088">
    <property type="term" value="P:D-serine catabolic process"/>
    <property type="evidence" value="ECO:0007669"/>
    <property type="project" value="TreeGrafter"/>
</dbReference>
<dbReference type="PANTHER" id="PTHR28004:SF2">
    <property type="entry name" value="D-SERINE DEHYDRATASE"/>
    <property type="match status" value="1"/>
</dbReference>
<evidence type="ECO:0000313" key="5">
    <source>
        <dbReference type="EMBL" id="GGZ26193.1"/>
    </source>
</evidence>
<dbReference type="Gene3D" id="3.20.20.10">
    <property type="entry name" value="Alanine racemase"/>
    <property type="match status" value="1"/>
</dbReference>
<evidence type="ECO:0000256" key="2">
    <source>
        <dbReference type="ARBA" id="ARBA00023239"/>
    </source>
</evidence>
<dbReference type="InterPro" id="IPR001608">
    <property type="entry name" value="Ala_racemase_N"/>
</dbReference>
<comment type="caution">
    <text evidence="5">The sequence shown here is derived from an EMBL/GenBank/DDBJ whole genome shotgun (WGS) entry which is preliminary data.</text>
</comment>
<evidence type="ECO:0000313" key="6">
    <source>
        <dbReference type="Proteomes" id="UP000619457"/>
    </source>
</evidence>
<organism evidence="5 6">
    <name type="scientific">Echinicola pacifica</name>
    <dbReference type="NCBI Taxonomy" id="346377"/>
    <lineage>
        <taxon>Bacteria</taxon>
        <taxon>Pseudomonadati</taxon>
        <taxon>Bacteroidota</taxon>
        <taxon>Cytophagia</taxon>
        <taxon>Cytophagales</taxon>
        <taxon>Cyclobacteriaceae</taxon>
        <taxon>Echinicola</taxon>
    </lineage>
</organism>
<dbReference type="SUPFAM" id="SSF51419">
    <property type="entry name" value="PLP-binding barrel"/>
    <property type="match status" value="1"/>
</dbReference>
<gene>
    <name evidence="5" type="ORF">GCM10007049_18510</name>
</gene>
<proteinExistence type="inferred from homology"/>
<reference evidence="5" key="2">
    <citation type="submission" date="2020-09" db="EMBL/GenBank/DDBJ databases">
        <authorList>
            <person name="Sun Q."/>
            <person name="Kim S."/>
        </authorList>
    </citation>
    <scope>NUCLEOTIDE SEQUENCE</scope>
    <source>
        <strain evidence="5">KCTC 12368</strain>
    </source>
</reference>
<dbReference type="RefSeq" id="WP_018473255.1">
    <property type="nucleotide sequence ID" value="NZ_BMWX01000003.1"/>
</dbReference>